<reference evidence="1" key="1">
    <citation type="journal article" date="2019" name="Environ. Microbiol.">
        <title>Fungal ecological strategies reflected in gene transcription - a case study of two litter decomposers.</title>
        <authorList>
            <person name="Barbi F."/>
            <person name="Kohler A."/>
            <person name="Barry K."/>
            <person name="Baskaran P."/>
            <person name="Daum C."/>
            <person name="Fauchery L."/>
            <person name="Ihrmark K."/>
            <person name="Kuo A."/>
            <person name="LaButti K."/>
            <person name="Lipzen A."/>
            <person name="Morin E."/>
            <person name="Grigoriev I.V."/>
            <person name="Henrissat B."/>
            <person name="Lindahl B."/>
            <person name="Martin F."/>
        </authorList>
    </citation>
    <scope>NUCLEOTIDE SEQUENCE</scope>
    <source>
        <strain evidence="1">JB14</strain>
    </source>
</reference>
<dbReference type="AlphaFoldDB" id="A0A6A4I7R9"/>
<dbReference type="EMBL" id="ML769414">
    <property type="protein sequence ID" value="KAE9404745.1"/>
    <property type="molecule type" value="Genomic_DNA"/>
</dbReference>
<keyword evidence="2" id="KW-1185">Reference proteome</keyword>
<dbReference type="Proteomes" id="UP000799118">
    <property type="component" value="Unassembled WGS sequence"/>
</dbReference>
<evidence type="ECO:0000313" key="2">
    <source>
        <dbReference type="Proteomes" id="UP000799118"/>
    </source>
</evidence>
<sequence>MEVIIESFYLVLYGELGRLPGRPKDELHPIADRFVIEEKIKDGLHFRGRELRTSCSAVFHDRTSSDADDFWGVSRRLYIAGTSASTPSWGSFAAHLYHRANEARLRYKFPDIPENCFPSWV</sequence>
<proteinExistence type="predicted"/>
<evidence type="ECO:0000313" key="1">
    <source>
        <dbReference type="EMBL" id="KAE9404745.1"/>
    </source>
</evidence>
<accession>A0A6A4I7R9</accession>
<gene>
    <name evidence="1" type="ORF">BT96DRAFT_404894</name>
</gene>
<name>A0A6A4I7R9_9AGAR</name>
<organism evidence="1 2">
    <name type="scientific">Gymnopus androsaceus JB14</name>
    <dbReference type="NCBI Taxonomy" id="1447944"/>
    <lineage>
        <taxon>Eukaryota</taxon>
        <taxon>Fungi</taxon>
        <taxon>Dikarya</taxon>
        <taxon>Basidiomycota</taxon>
        <taxon>Agaricomycotina</taxon>
        <taxon>Agaricomycetes</taxon>
        <taxon>Agaricomycetidae</taxon>
        <taxon>Agaricales</taxon>
        <taxon>Marasmiineae</taxon>
        <taxon>Omphalotaceae</taxon>
        <taxon>Gymnopus</taxon>
    </lineage>
</organism>
<protein>
    <submittedName>
        <fullName evidence="1">Uncharacterized protein</fullName>
    </submittedName>
</protein>